<dbReference type="InterPro" id="IPR007886">
    <property type="entry name" value="AlaDH/PNT_N"/>
</dbReference>
<dbReference type="Pfam" id="PF05222">
    <property type="entry name" value="AlaDh_PNT_N"/>
    <property type="match status" value="1"/>
</dbReference>
<dbReference type="Gene3D" id="3.40.50.720">
    <property type="entry name" value="NAD(P)-binding Rossmann-like Domain"/>
    <property type="match status" value="1"/>
</dbReference>
<keyword evidence="4" id="KW-1278">Translocase</keyword>
<proteinExistence type="predicted"/>
<evidence type="ECO:0000256" key="2">
    <source>
        <dbReference type="ARBA" id="ARBA00012943"/>
    </source>
</evidence>
<evidence type="ECO:0000313" key="8">
    <source>
        <dbReference type="EMBL" id="GER03765.1"/>
    </source>
</evidence>
<keyword evidence="9" id="KW-1185">Reference proteome</keyword>
<comment type="catalytic activity">
    <reaction evidence="6">
        <text>NAD(+) + NADPH + H(+)(in) = NADH + NADP(+) + H(+)(out)</text>
        <dbReference type="Rhea" id="RHEA:47992"/>
        <dbReference type="ChEBI" id="CHEBI:15378"/>
        <dbReference type="ChEBI" id="CHEBI:57540"/>
        <dbReference type="ChEBI" id="CHEBI:57783"/>
        <dbReference type="ChEBI" id="CHEBI:57945"/>
        <dbReference type="ChEBI" id="CHEBI:58349"/>
        <dbReference type="EC" id="7.1.1.1"/>
    </reaction>
</comment>
<dbReference type="EMBL" id="BKCN01000005">
    <property type="protein sequence ID" value="GER03765.1"/>
    <property type="molecule type" value="Genomic_DNA"/>
</dbReference>
<dbReference type="GO" id="GO:0008750">
    <property type="term" value="F:proton-translocating NAD(P)+ transhydrogenase activity"/>
    <property type="evidence" value="ECO:0007669"/>
    <property type="project" value="UniProtKB-EC"/>
</dbReference>
<sequence>MTLKLCIVKETTADEKRVAASPESVKKLTALGFDVHVEKGAGTAASLTDSAFREAGATIAENLAKALADAEVILSVRGLDADSLDGVKAGALMLGLLNPFGEKPGSKPMPRLESGPWLWNWCPASPGRNPWMFCRRRPIWQAIKRFWKGRAFSPALFP</sequence>
<evidence type="ECO:0000256" key="5">
    <source>
        <dbReference type="ARBA" id="ARBA00023027"/>
    </source>
</evidence>
<protein>
    <recommendedName>
        <fullName evidence="2">proton-translocating NAD(P)(+) transhydrogenase</fullName>
        <ecNumber evidence="2">7.1.1.1</ecNumber>
    </recommendedName>
</protein>
<evidence type="ECO:0000256" key="3">
    <source>
        <dbReference type="ARBA" id="ARBA00022857"/>
    </source>
</evidence>
<dbReference type="Proteomes" id="UP000324996">
    <property type="component" value="Unassembled WGS sequence"/>
</dbReference>
<accession>A0A5A7N800</accession>
<gene>
    <name evidence="8" type="ORF">JCM17846_14470</name>
</gene>
<feature type="domain" description="Alanine dehydrogenase/pyridine nucleotide transhydrogenase N-terminal" evidence="7">
    <location>
        <begin position="6"/>
        <end position="115"/>
    </location>
</feature>
<evidence type="ECO:0000256" key="1">
    <source>
        <dbReference type="ARBA" id="ARBA00003943"/>
    </source>
</evidence>
<evidence type="ECO:0000313" key="9">
    <source>
        <dbReference type="Proteomes" id="UP000324996"/>
    </source>
</evidence>
<dbReference type="GO" id="GO:0005886">
    <property type="term" value="C:plasma membrane"/>
    <property type="evidence" value="ECO:0007669"/>
    <property type="project" value="TreeGrafter"/>
</dbReference>
<comment type="function">
    <text evidence="1">The transhydrogenation between NADH and NADP is coupled to respiration and ATP hydrolysis and functions as a proton pump across the membrane.</text>
</comment>
<dbReference type="GO" id="GO:0006740">
    <property type="term" value="P:NADPH regeneration"/>
    <property type="evidence" value="ECO:0007669"/>
    <property type="project" value="TreeGrafter"/>
</dbReference>
<reference evidence="8 9" key="1">
    <citation type="submission" date="2019-09" db="EMBL/GenBank/DDBJ databases">
        <title>NBRP : Genome information of microbial organism related human and environment.</title>
        <authorList>
            <person name="Hattori M."/>
            <person name="Oshima K."/>
            <person name="Inaba H."/>
            <person name="Suda W."/>
            <person name="Sakamoto M."/>
            <person name="Iino T."/>
            <person name="Kitahara M."/>
            <person name="Oshida Y."/>
            <person name="Iida T."/>
            <person name="Kudo T."/>
            <person name="Itoh T."/>
            <person name="Ohkuma M."/>
        </authorList>
    </citation>
    <scope>NUCLEOTIDE SEQUENCE [LARGE SCALE GENOMIC DNA]</scope>
    <source>
        <strain evidence="8 9">Q-1</strain>
    </source>
</reference>
<evidence type="ECO:0000256" key="6">
    <source>
        <dbReference type="ARBA" id="ARBA00048202"/>
    </source>
</evidence>
<dbReference type="GO" id="GO:0050661">
    <property type="term" value="F:NADP binding"/>
    <property type="evidence" value="ECO:0007669"/>
    <property type="project" value="TreeGrafter"/>
</dbReference>
<dbReference type="PANTHER" id="PTHR10160">
    <property type="entry name" value="NAD(P) TRANSHYDROGENASE"/>
    <property type="match status" value="1"/>
</dbReference>
<dbReference type="SMART" id="SM01003">
    <property type="entry name" value="AlaDh_PNT_N"/>
    <property type="match status" value="1"/>
</dbReference>
<comment type="caution">
    <text evidence="8">The sequence shown here is derived from an EMBL/GenBank/DDBJ whole genome shotgun (WGS) entry which is preliminary data.</text>
</comment>
<evidence type="ECO:0000256" key="4">
    <source>
        <dbReference type="ARBA" id="ARBA00022967"/>
    </source>
</evidence>
<keyword evidence="5" id="KW-0520">NAD</keyword>
<dbReference type="SUPFAM" id="SSF52283">
    <property type="entry name" value="Formate/glycerate dehydrogenase catalytic domain-like"/>
    <property type="match status" value="1"/>
</dbReference>
<keyword evidence="3" id="KW-0521">NADP</keyword>
<dbReference type="EC" id="7.1.1.1" evidence="2"/>
<dbReference type="PANTHER" id="PTHR10160:SF19">
    <property type="entry name" value="PROTON-TRANSLOCATING NAD(P)(+) TRANSHYDROGENASE"/>
    <property type="match status" value="1"/>
</dbReference>
<name>A0A5A7N800_9PROT</name>
<dbReference type="AlphaFoldDB" id="A0A5A7N800"/>
<organism evidence="8 9">
    <name type="scientific">Iodidimonas nitroreducens</name>
    <dbReference type="NCBI Taxonomy" id="1236968"/>
    <lineage>
        <taxon>Bacteria</taxon>
        <taxon>Pseudomonadati</taxon>
        <taxon>Pseudomonadota</taxon>
        <taxon>Alphaproteobacteria</taxon>
        <taxon>Iodidimonadales</taxon>
        <taxon>Iodidimonadaceae</taxon>
        <taxon>Iodidimonas</taxon>
    </lineage>
</organism>
<evidence type="ECO:0000259" key="7">
    <source>
        <dbReference type="SMART" id="SM01003"/>
    </source>
</evidence>